<evidence type="ECO:0008006" key="4">
    <source>
        <dbReference type="Google" id="ProtNLM"/>
    </source>
</evidence>
<reference evidence="2 3" key="1">
    <citation type="submission" date="2024-05" db="EMBL/GenBank/DDBJ databases">
        <authorList>
            <person name="Duchaud E."/>
        </authorList>
    </citation>
    <scope>NUCLEOTIDE SEQUENCE [LARGE SCALE GENOMIC DNA]</scope>
    <source>
        <strain evidence="2">Ena-SAMPLE-TAB-13-05-2024-13:56:06:370-140302</strain>
    </source>
</reference>
<keyword evidence="1" id="KW-0812">Transmembrane</keyword>
<evidence type="ECO:0000313" key="2">
    <source>
        <dbReference type="EMBL" id="CAL2082253.1"/>
    </source>
</evidence>
<feature type="transmembrane region" description="Helical" evidence="1">
    <location>
        <begin position="12"/>
        <end position="37"/>
    </location>
</feature>
<organism evidence="2 3">
    <name type="scientific">Tenacibaculum platacis</name>
    <dbReference type="NCBI Taxonomy" id="3137852"/>
    <lineage>
        <taxon>Bacteria</taxon>
        <taxon>Pseudomonadati</taxon>
        <taxon>Bacteroidota</taxon>
        <taxon>Flavobacteriia</taxon>
        <taxon>Flavobacteriales</taxon>
        <taxon>Flavobacteriaceae</taxon>
        <taxon>Tenacibaculum</taxon>
    </lineage>
</organism>
<keyword evidence="1" id="KW-0472">Membrane</keyword>
<dbReference type="Proteomes" id="UP001497416">
    <property type="component" value="Unassembled WGS sequence"/>
</dbReference>
<name>A0ABM9NWV6_9FLAO</name>
<evidence type="ECO:0000313" key="3">
    <source>
        <dbReference type="Proteomes" id="UP001497416"/>
    </source>
</evidence>
<evidence type="ECO:0000256" key="1">
    <source>
        <dbReference type="SAM" id="Phobius"/>
    </source>
</evidence>
<protein>
    <recommendedName>
        <fullName evidence="4">Lipoprotein</fullName>
    </recommendedName>
</protein>
<proteinExistence type="predicted"/>
<sequence>MPDATKTKFSTSIIAITGLITAIGSVITILYNVGIIGNKDSAKNEKKEEPKKEVKVDKTKIPKDLKTKEVKVITNIKPETLKKVVKKYNLTGKWIDINNPNGRYQINHEASGTISFTEYSLVYGEWITTASGSGKITQSSISIPYTTYVGTNGKFTGKITSNGEKIEGKIKDFNAGITAELNLQKQ</sequence>
<comment type="caution">
    <text evidence="2">The sequence shown here is derived from an EMBL/GenBank/DDBJ whole genome shotgun (WGS) entry which is preliminary data.</text>
</comment>
<keyword evidence="1" id="KW-1133">Transmembrane helix</keyword>
<accession>A0ABM9NWV6</accession>
<dbReference type="EMBL" id="CAXIXY010000003">
    <property type="protein sequence ID" value="CAL2082253.1"/>
    <property type="molecule type" value="Genomic_DNA"/>
</dbReference>
<gene>
    <name evidence="2" type="ORF">T190607A01A_11331</name>
</gene>
<dbReference type="RefSeq" id="WP_348711247.1">
    <property type="nucleotide sequence ID" value="NZ_CAXIXW010000002.1"/>
</dbReference>
<keyword evidence="3" id="KW-1185">Reference proteome</keyword>